<dbReference type="AlphaFoldDB" id="A0A285UUT1"/>
<dbReference type="EMBL" id="OBQC01000020">
    <property type="protein sequence ID" value="SOC44466.1"/>
    <property type="molecule type" value="Genomic_DNA"/>
</dbReference>
<dbReference type="Proteomes" id="UP000219252">
    <property type="component" value="Unassembled WGS sequence"/>
</dbReference>
<accession>A0A285UUT1</accession>
<name>A0A285UUT1_9BACL</name>
<gene>
    <name evidence="1" type="ORF">SAMN05877842_12038</name>
</gene>
<sequence length="45" mass="5098">MKKAGTNSNMNYLLTSTNLSLTNSPFLFKTHTLIINLRFLPLQEA</sequence>
<evidence type="ECO:0000313" key="1">
    <source>
        <dbReference type="EMBL" id="SOC44466.1"/>
    </source>
</evidence>
<evidence type="ECO:0000313" key="2">
    <source>
        <dbReference type="Proteomes" id="UP000219252"/>
    </source>
</evidence>
<protein>
    <submittedName>
        <fullName evidence="1">Uncharacterized protein</fullName>
    </submittedName>
</protein>
<proteinExistence type="predicted"/>
<organism evidence="1 2">
    <name type="scientific">Ureibacillus acetophenoni</name>
    <dbReference type="NCBI Taxonomy" id="614649"/>
    <lineage>
        <taxon>Bacteria</taxon>
        <taxon>Bacillati</taxon>
        <taxon>Bacillota</taxon>
        <taxon>Bacilli</taxon>
        <taxon>Bacillales</taxon>
        <taxon>Caryophanaceae</taxon>
        <taxon>Ureibacillus</taxon>
    </lineage>
</organism>
<keyword evidence="2" id="KW-1185">Reference proteome</keyword>
<reference evidence="2" key="1">
    <citation type="submission" date="2017-08" db="EMBL/GenBank/DDBJ databases">
        <authorList>
            <person name="Varghese N."/>
            <person name="Submissions S."/>
        </authorList>
    </citation>
    <scope>NUCLEOTIDE SEQUENCE [LARGE SCALE GENOMIC DNA]</scope>
    <source>
        <strain evidence="2">JC23</strain>
    </source>
</reference>